<dbReference type="EMBL" id="LVLJ01001709">
    <property type="protein sequence ID" value="OAE28522.1"/>
    <property type="molecule type" value="Genomic_DNA"/>
</dbReference>
<comment type="caution">
    <text evidence="1">The sequence shown here is derived from an EMBL/GenBank/DDBJ whole genome shotgun (WGS) entry which is preliminary data.</text>
</comment>
<gene>
    <name evidence="1" type="ORF">AXG93_2175s1050</name>
</gene>
<evidence type="ECO:0000313" key="2">
    <source>
        <dbReference type="Proteomes" id="UP000077202"/>
    </source>
</evidence>
<protein>
    <submittedName>
        <fullName evidence="1">Uncharacterized protein</fullName>
    </submittedName>
</protein>
<sequence>MWVGLDVGINESSAMHRLLISSLPTGDQKSVYGPRSFKKLALSVTIVVLTGLSCQHADTTSLPLEVFSDAKDGSMMLRPLYTLKYTLDTSRSNKCVLTTVIVSTYNLYILSIVYVDGAKSPVLVDVDDALHKVLNYFELLA</sequence>
<evidence type="ECO:0000313" key="1">
    <source>
        <dbReference type="EMBL" id="OAE28522.1"/>
    </source>
</evidence>
<dbReference type="AlphaFoldDB" id="A0A176W7S8"/>
<dbReference type="Proteomes" id="UP000077202">
    <property type="component" value="Unassembled WGS sequence"/>
</dbReference>
<reference evidence="1" key="1">
    <citation type="submission" date="2016-03" db="EMBL/GenBank/DDBJ databases">
        <title>Mechanisms controlling the formation of the plant cell surface in tip-growing cells are functionally conserved among land plants.</title>
        <authorList>
            <person name="Honkanen S."/>
            <person name="Jones V.A."/>
            <person name="Morieri G."/>
            <person name="Champion C."/>
            <person name="Hetherington A.J."/>
            <person name="Kelly S."/>
            <person name="Saint-Marcoux D."/>
            <person name="Proust H."/>
            <person name="Prescott H."/>
            <person name="Dolan L."/>
        </authorList>
    </citation>
    <scope>NUCLEOTIDE SEQUENCE [LARGE SCALE GENOMIC DNA]</scope>
    <source>
        <tissue evidence="1">Whole gametophyte</tissue>
    </source>
</reference>
<proteinExistence type="predicted"/>
<organism evidence="1 2">
    <name type="scientific">Marchantia polymorpha subsp. ruderalis</name>
    <dbReference type="NCBI Taxonomy" id="1480154"/>
    <lineage>
        <taxon>Eukaryota</taxon>
        <taxon>Viridiplantae</taxon>
        <taxon>Streptophyta</taxon>
        <taxon>Embryophyta</taxon>
        <taxon>Marchantiophyta</taxon>
        <taxon>Marchantiopsida</taxon>
        <taxon>Marchantiidae</taxon>
        <taxon>Marchantiales</taxon>
        <taxon>Marchantiaceae</taxon>
        <taxon>Marchantia</taxon>
    </lineage>
</organism>
<name>A0A176W7S8_MARPO</name>
<keyword evidence="2" id="KW-1185">Reference proteome</keyword>
<accession>A0A176W7S8</accession>